<dbReference type="InterPro" id="IPR017853">
    <property type="entry name" value="GH"/>
</dbReference>
<dbReference type="Proteomes" id="UP001500552">
    <property type="component" value="Unassembled WGS sequence"/>
</dbReference>
<dbReference type="SUPFAM" id="SSF51445">
    <property type="entry name" value="(Trans)glycosidases"/>
    <property type="match status" value="1"/>
</dbReference>
<keyword evidence="2" id="KW-1185">Reference proteome</keyword>
<dbReference type="RefSeq" id="WP_345161549.1">
    <property type="nucleotide sequence ID" value="NZ_BAABHC010000029.1"/>
</dbReference>
<reference evidence="2" key="1">
    <citation type="journal article" date="2019" name="Int. J. Syst. Evol. Microbiol.">
        <title>The Global Catalogue of Microorganisms (GCM) 10K type strain sequencing project: providing services to taxonomists for standard genome sequencing and annotation.</title>
        <authorList>
            <consortium name="The Broad Institute Genomics Platform"/>
            <consortium name="The Broad Institute Genome Sequencing Center for Infectious Disease"/>
            <person name="Wu L."/>
            <person name="Ma J."/>
        </authorList>
    </citation>
    <scope>NUCLEOTIDE SEQUENCE [LARGE SCALE GENOMIC DNA]</scope>
    <source>
        <strain evidence="2">JCM 17926</strain>
    </source>
</reference>
<dbReference type="Gene3D" id="3.20.20.80">
    <property type="entry name" value="Glycosidases"/>
    <property type="match status" value="1"/>
</dbReference>
<organism evidence="1 2">
    <name type="scientific">Pontibacter saemangeumensis</name>
    <dbReference type="NCBI Taxonomy" id="1084525"/>
    <lineage>
        <taxon>Bacteria</taxon>
        <taxon>Pseudomonadati</taxon>
        <taxon>Bacteroidota</taxon>
        <taxon>Cytophagia</taxon>
        <taxon>Cytophagales</taxon>
        <taxon>Hymenobacteraceae</taxon>
        <taxon>Pontibacter</taxon>
    </lineage>
</organism>
<evidence type="ECO:0000313" key="2">
    <source>
        <dbReference type="Proteomes" id="UP001500552"/>
    </source>
</evidence>
<evidence type="ECO:0008006" key="3">
    <source>
        <dbReference type="Google" id="ProtNLM"/>
    </source>
</evidence>
<protein>
    <recommendedName>
        <fullName evidence="3">Cellulase (Glycosyl hydrolase family 5)</fullName>
    </recommendedName>
</protein>
<proteinExistence type="predicted"/>
<dbReference type="EMBL" id="BAABHC010000029">
    <property type="protein sequence ID" value="GAA4441170.1"/>
    <property type="molecule type" value="Genomic_DNA"/>
</dbReference>
<sequence>MNSAGNYHIAKKGVIAILVWLFAVSAGHAQQRSTVVEIRGNQFYINGQPTYPARYWKGHKIEGLLMNSRMVQGIFDDANPETKTLFHYPDTRKWDADRNTNEFVKAMRAWQQHGLNAFTINLQGGSPTGYGNKNWRNSAFDESGNLRKDYMSRLDKMLREADKLGMAVILGYFYFGQDEYLKDEQAVLHAVDNATEWLLKKGYRNVLVEVNNECNINYDHAILQPDRVHELILRVKQKEHKGHQLLVSTSYGGGTIPEPNVVRVSDFILLHANGVSDPALIPKMVEDTKRVEGYINQPIVFNEDDHYDFEKPENNFVNAVKAYASWGFFDYRKEGEAFEEGYQSVPVDWGINSDRKKGFFNKVKDITGR</sequence>
<gene>
    <name evidence="1" type="ORF">GCM10023188_39380</name>
</gene>
<comment type="caution">
    <text evidence="1">The sequence shown here is derived from an EMBL/GenBank/DDBJ whole genome shotgun (WGS) entry which is preliminary data.</text>
</comment>
<name>A0ABP8LZR5_9BACT</name>
<accession>A0ABP8LZR5</accession>
<evidence type="ECO:0000313" key="1">
    <source>
        <dbReference type="EMBL" id="GAA4441170.1"/>
    </source>
</evidence>